<keyword evidence="2" id="KW-1185">Reference proteome</keyword>
<proteinExistence type="predicted"/>
<dbReference type="AlphaFoldDB" id="A0AAV4WIX2"/>
<protein>
    <submittedName>
        <fullName evidence="1">Uncharacterized protein</fullName>
    </submittedName>
</protein>
<dbReference type="Proteomes" id="UP001054945">
    <property type="component" value="Unassembled WGS sequence"/>
</dbReference>
<evidence type="ECO:0000313" key="1">
    <source>
        <dbReference type="EMBL" id="GIY81330.1"/>
    </source>
</evidence>
<evidence type="ECO:0000313" key="2">
    <source>
        <dbReference type="Proteomes" id="UP001054945"/>
    </source>
</evidence>
<accession>A0AAV4WIX2</accession>
<comment type="caution">
    <text evidence="1">The sequence shown here is derived from an EMBL/GenBank/DDBJ whole genome shotgun (WGS) entry which is preliminary data.</text>
</comment>
<gene>
    <name evidence="1" type="primary">AVEN_135491_1</name>
    <name evidence="1" type="ORF">CEXT_361561</name>
</gene>
<sequence>MKVGRSLQKIIKKFEETDFCSEIWQREEINCFYAISCTVIHTKITHVQELLPADLPVRHTFALEFLARMEMDNDGQWNILWTDEAQFSFQDFVNTQFCKGNCGVQVDDIVYCRAIFFEEVSSAGLVNGKQAKMVNGKW</sequence>
<reference evidence="1 2" key="1">
    <citation type="submission" date="2021-06" db="EMBL/GenBank/DDBJ databases">
        <title>Caerostris extrusa draft genome.</title>
        <authorList>
            <person name="Kono N."/>
            <person name="Arakawa K."/>
        </authorList>
    </citation>
    <scope>NUCLEOTIDE SEQUENCE [LARGE SCALE GENOMIC DNA]</scope>
</reference>
<dbReference type="EMBL" id="BPLR01016109">
    <property type="protein sequence ID" value="GIY81330.1"/>
    <property type="molecule type" value="Genomic_DNA"/>
</dbReference>
<organism evidence="1 2">
    <name type="scientific">Caerostris extrusa</name>
    <name type="common">Bark spider</name>
    <name type="synonym">Caerostris bankana</name>
    <dbReference type="NCBI Taxonomy" id="172846"/>
    <lineage>
        <taxon>Eukaryota</taxon>
        <taxon>Metazoa</taxon>
        <taxon>Ecdysozoa</taxon>
        <taxon>Arthropoda</taxon>
        <taxon>Chelicerata</taxon>
        <taxon>Arachnida</taxon>
        <taxon>Araneae</taxon>
        <taxon>Araneomorphae</taxon>
        <taxon>Entelegynae</taxon>
        <taxon>Araneoidea</taxon>
        <taxon>Araneidae</taxon>
        <taxon>Caerostris</taxon>
    </lineage>
</organism>
<name>A0AAV4WIX2_CAEEX</name>